<dbReference type="VEuPathDB" id="CryptoDB:Cvel_18043"/>
<dbReference type="AlphaFoldDB" id="A0A0G4FP83"/>
<reference evidence="2" key="1">
    <citation type="submission" date="2014-11" db="EMBL/GenBank/DDBJ databases">
        <authorList>
            <person name="Otto D Thomas"/>
            <person name="Naeem Raeece"/>
        </authorList>
    </citation>
    <scope>NUCLEOTIDE SEQUENCE</scope>
</reference>
<evidence type="ECO:0000313" key="2">
    <source>
        <dbReference type="EMBL" id="CEM16089.1"/>
    </source>
</evidence>
<proteinExistence type="predicted"/>
<organism evidence="2">
    <name type="scientific">Chromera velia CCMP2878</name>
    <dbReference type="NCBI Taxonomy" id="1169474"/>
    <lineage>
        <taxon>Eukaryota</taxon>
        <taxon>Sar</taxon>
        <taxon>Alveolata</taxon>
        <taxon>Colpodellida</taxon>
        <taxon>Chromeraceae</taxon>
        <taxon>Chromera</taxon>
    </lineage>
</organism>
<feature type="region of interest" description="Disordered" evidence="1">
    <location>
        <begin position="66"/>
        <end position="108"/>
    </location>
</feature>
<evidence type="ECO:0000256" key="1">
    <source>
        <dbReference type="SAM" id="MobiDB-lite"/>
    </source>
</evidence>
<sequence>MEGTVPVPYFRHRDQNGKRVYGHVKLQKYVPGTKKKGAERLYFDGPSRHGTLAEVLQRADRHLQDWKKEKAAAKEEENAPGPDHAQVSPPRRSAGGRGSAARRGRAPS</sequence>
<accession>A0A0G4FP83</accession>
<name>A0A0G4FP83_9ALVE</name>
<gene>
    <name evidence="2" type="ORF">Cvel_18043</name>
</gene>
<protein>
    <submittedName>
        <fullName evidence="2">Uncharacterized protein</fullName>
    </submittedName>
</protein>
<dbReference type="EMBL" id="CDMZ01000522">
    <property type="protein sequence ID" value="CEM16089.1"/>
    <property type="molecule type" value="Genomic_DNA"/>
</dbReference>
<feature type="compositionally biased region" description="Basic and acidic residues" evidence="1">
    <location>
        <begin position="66"/>
        <end position="77"/>
    </location>
</feature>